<comment type="caution">
    <text evidence="1">The sequence shown here is derived from an EMBL/GenBank/DDBJ whole genome shotgun (WGS) entry which is preliminary data.</text>
</comment>
<accession>A0AA39VER3</accession>
<organism evidence="1 2">
    <name type="scientific">Acer saccharum</name>
    <name type="common">Sugar maple</name>
    <dbReference type="NCBI Taxonomy" id="4024"/>
    <lineage>
        <taxon>Eukaryota</taxon>
        <taxon>Viridiplantae</taxon>
        <taxon>Streptophyta</taxon>
        <taxon>Embryophyta</taxon>
        <taxon>Tracheophyta</taxon>
        <taxon>Spermatophyta</taxon>
        <taxon>Magnoliopsida</taxon>
        <taxon>eudicotyledons</taxon>
        <taxon>Gunneridae</taxon>
        <taxon>Pentapetalae</taxon>
        <taxon>rosids</taxon>
        <taxon>malvids</taxon>
        <taxon>Sapindales</taxon>
        <taxon>Sapindaceae</taxon>
        <taxon>Hippocastanoideae</taxon>
        <taxon>Acereae</taxon>
        <taxon>Acer</taxon>
    </lineage>
</organism>
<dbReference type="Proteomes" id="UP001168877">
    <property type="component" value="Unassembled WGS sequence"/>
</dbReference>
<proteinExistence type="predicted"/>
<sequence>MENYGEDPNGSAPVFVGYVSIAGLCKSGKVGDVIRVLCSPSDVVQVLCRLITKIGQGRFLNFLTHFGIQNASESEPCSSAANSDAEVQSNTHVPGSCSLLQEAMLQTFIQSMNNDLYICQYLGL</sequence>
<gene>
    <name evidence="1" type="ORF">LWI29_028368</name>
</gene>
<protein>
    <submittedName>
        <fullName evidence="1">Uncharacterized protein</fullName>
    </submittedName>
</protein>
<dbReference type="AlphaFoldDB" id="A0AA39VER3"/>
<keyword evidence="2" id="KW-1185">Reference proteome</keyword>
<dbReference type="EMBL" id="JAUESC010000386">
    <property type="protein sequence ID" value="KAK0577137.1"/>
    <property type="molecule type" value="Genomic_DNA"/>
</dbReference>
<evidence type="ECO:0000313" key="2">
    <source>
        <dbReference type="Proteomes" id="UP001168877"/>
    </source>
</evidence>
<reference evidence="1" key="1">
    <citation type="journal article" date="2022" name="Plant J.">
        <title>Strategies of tolerance reflected in two North American maple genomes.</title>
        <authorList>
            <person name="McEvoy S.L."/>
            <person name="Sezen U.U."/>
            <person name="Trouern-Trend A."/>
            <person name="McMahon S.M."/>
            <person name="Schaberg P.G."/>
            <person name="Yang J."/>
            <person name="Wegrzyn J.L."/>
            <person name="Swenson N.G."/>
        </authorList>
    </citation>
    <scope>NUCLEOTIDE SEQUENCE</scope>
    <source>
        <strain evidence="1">NS2018</strain>
    </source>
</reference>
<evidence type="ECO:0000313" key="1">
    <source>
        <dbReference type="EMBL" id="KAK0577137.1"/>
    </source>
</evidence>
<reference evidence="1" key="2">
    <citation type="submission" date="2023-06" db="EMBL/GenBank/DDBJ databases">
        <authorList>
            <person name="Swenson N.G."/>
            <person name="Wegrzyn J.L."/>
            <person name="Mcevoy S.L."/>
        </authorList>
    </citation>
    <scope>NUCLEOTIDE SEQUENCE</scope>
    <source>
        <strain evidence="1">NS2018</strain>
        <tissue evidence="1">Leaf</tissue>
    </source>
</reference>
<name>A0AA39VER3_ACESA</name>